<dbReference type="InterPro" id="IPR027924">
    <property type="entry name" value="XkdF"/>
</dbReference>
<evidence type="ECO:0000313" key="2">
    <source>
        <dbReference type="EMBL" id="CUM76027.1"/>
    </source>
</evidence>
<name>A0A173RE11_ANAHA</name>
<reference evidence="2 3" key="1">
    <citation type="submission" date="2015-09" db="EMBL/GenBank/DDBJ databases">
        <authorList>
            <consortium name="Pathogen Informatics"/>
        </authorList>
    </citation>
    <scope>NUCLEOTIDE SEQUENCE [LARGE SCALE GENOMIC DNA]</scope>
    <source>
        <strain evidence="2 3">2789STDY5608868</strain>
    </source>
</reference>
<organism evidence="2 3">
    <name type="scientific">Anaerostipes hadrus</name>
    <dbReference type="NCBI Taxonomy" id="649756"/>
    <lineage>
        <taxon>Bacteria</taxon>
        <taxon>Bacillati</taxon>
        <taxon>Bacillota</taxon>
        <taxon>Clostridia</taxon>
        <taxon>Lachnospirales</taxon>
        <taxon>Lachnospiraceae</taxon>
        <taxon>Anaerostipes</taxon>
    </lineage>
</organism>
<dbReference type="AlphaFoldDB" id="A0A173RE11"/>
<evidence type="ECO:0000313" key="3">
    <source>
        <dbReference type="Proteomes" id="UP000095598"/>
    </source>
</evidence>
<gene>
    <name evidence="2" type="primary">yqbD_1</name>
    <name evidence="2" type="ORF">ERS852425_00427</name>
</gene>
<dbReference type="Pfam" id="PF14550">
    <property type="entry name" value="Peptidase_S78_2"/>
    <property type="match status" value="1"/>
</dbReference>
<dbReference type="RefSeq" id="WP_055257727.1">
    <property type="nucleotide sequence ID" value="NZ_CYXT01000002.1"/>
</dbReference>
<dbReference type="Proteomes" id="UP000095598">
    <property type="component" value="Unassembled WGS sequence"/>
</dbReference>
<feature type="domain" description="Phage-like element PBSX protein XkdF" evidence="1">
    <location>
        <begin position="27"/>
        <end position="149"/>
    </location>
</feature>
<evidence type="ECO:0000259" key="1">
    <source>
        <dbReference type="Pfam" id="PF14550"/>
    </source>
</evidence>
<sequence length="154" mass="18057">MRYFNDYIRSPAQTQDSIRKYLNRVDITKKDEEKQYVFGWAKIAIDENGNQLVDRQNDLIDPEELEQTAYTYVEFYREAGEMHERGGAGVLIESIIFTKEKMKTLGIEEGTLPEGWWVGFHITDDEVWAKIKDGTYTMFSIEGKAKRIEVEEEE</sequence>
<protein>
    <recommendedName>
        <fullName evidence="1">Phage-like element PBSX protein XkdF domain-containing protein</fullName>
    </recommendedName>
</protein>
<dbReference type="EMBL" id="CYXT01000002">
    <property type="protein sequence ID" value="CUM76027.1"/>
    <property type="molecule type" value="Genomic_DNA"/>
</dbReference>
<proteinExistence type="predicted"/>
<accession>A0A173RE11</accession>